<dbReference type="Pfam" id="PF13041">
    <property type="entry name" value="PPR_2"/>
    <property type="match status" value="1"/>
</dbReference>
<gene>
    <name evidence="4" type="ORF">Sango_0589600</name>
</gene>
<evidence type="ECO:0000256" key="1">
    <source>
        <dbReference type="ARBA" id="ARBA00007626"/>
    </source>
</evidence>
<name>A0AAE2C1S1_9LAMI</name>
<accession>A0AAE2C1S1</accession>
<dbReference type="InterPro" id="IPR002885">
    <property type="entry name" value="PPR_rpt"/>
</dbReference>
<protein>
    <submittedName>
        <fullName evidence="4">Pentatricopeptide repeat-containing protein, mitochondrial</fullName>
    </submittedName>
</protein>
<dbReference type="NCBIfam" id="TIGR00756">
    <property type="entry name" value="PPR"/>
    <property type="match status" value="1"/>
</dbReference>
<dbReference type="PROSITE" id="PS51375">
    <property type="entry name" value="PPR"/>
    <property type="match status" value="1"/>
</dbReference>
<evidence type="ECO:0000313" key="4">
    <source>
        <dbReference type="EMBL" id="KAK4405831.1"/>
    </source>
</evidence>
<proteinExistence type="inferred from homology"/>
<dbReference type="EMBL" id="JACGWL010000003">
    <property type="protein sequence ID" value="KAK4405831.1"/>
    <property type="molecule type" value="Genomic_DNA"/>
</dbReference>
<keyword evidence="2" id="KW-0677">Repeat</keyword>
<feature type="repeat" description="PPR" evidence="3">
    <location>
        <begin position="157"/>
        <end position="191"/>
    </location>
</feature>
<evidence type="ECO:0000313" key="5">
    <source>
        <dbReference type="Proteomes" id="UP001289374"/>
    </source>
</evidence>
<dbReference type="Gene3D" id="1.25.40.10">
    <property type="entry name" value="Tetratricopeptide repeat domain"/>
    <property type="match status" value="2"/>
</dbReference>
<keyword evidence="5" id="KW-1185">Reference proteome</keyword>
<reference evidence="4" key="2">
    <citation type="journal article" date="2024" name="Plant">
        <title>Genomic evolution and insights into agronomic trait innovations of Sesamum species.</title>
        <authorList>
            <person name="Miao H."/>
            <person name="Wang L."/>
            <person name="Qu L."/>
            <person name="Liu H."/>
            <person name="Sun Y."/>
            <person name="Le M."/>
            <person name="Wang Q."/>
            <person name="Wei S."/>
            <person name="Zheng Y."/>
            <person name="Lin W."/>
            <person name="Duan Y."/>
            <person name="Cao H."/>
            <person name="Xiong S."/>
            <person name="Wang X."/>
            <person name="Wei L."/>
            <person name="Li C."/>
            <person name="Ma Q."/>
            <person name="Ju M."/>
            <person name="Zhao R."/>
            <person name="Li G."/>
            <person name="Mu C."/>
            <person name="Tian Q."/>
            <person name="Mei H."/>
            <person name="Zhang T."/>
            <person name="Gao T."/>
            <person name="Zhang H."/>
        </authorList>
    </citation>
    <scope>NUCLEOTIDE SEQUENCE</scope>
    <source>
        <strain evidence="4">K16</strain>
    </source>
</reference>
<evidence type="ECO:0000256" key="2">
    <source>
        <dbReference type="ARBA" id="ARBA00022737"/>
    </source>
</evidence>
<dbReference type="Proteomes" id="UP001289374">
    <property type="component" value="Unassembled WGS sequence"/>
</dbReference>
<dbReference type="Pfam" id="PF13812">
    <property type="entry name" value="PPR_3"/>
    <property type="match status" value="1"/>
</dbReference>
<dbReference type="AlphaFoldDB" id="A0AAE2C1S1"/>
<comment type="caution">
    <text evidence="4">The sequence shown here is derived from an EMBL/GenBank/DDBJ whole genome shotgun (WGS) entry which is preliminary data.</text>
</comment>
<evidence type="ECO:0000256" key="3">
    <source>
        <dbReference type="PROSITE-ProRule" id="PRU00708"/>
    </source>
</evidence>
<sequence>MMLNQAGSAIGMICRGIVSKSSFFAKPRLDFGCIRELDDAIALFHEMVGMRHPPSVVDFTKLLGAVVKMKADRTVEDALQIFFKLTEKGISPNFPTYSSRIQGLCSCSRWKEEYLLHEMAAQKISLDVFTFSILTDAYYKEWWKRLSELPSEGLQPNVTTYTTFIGALCREGLIEEAKDLPMKMKNSGCLPNSVTYNVFVQGFLREFHEAIPLVEEMNRRRFSPDSVLRAEKNEFMHSLKLPPNMASSRFTLFLVFSILFCASMTPNQVNATRLLGMEKWLKEQALLLESLPRGPVPPSGSSPCTYIPGQGGGPCPLNERHFAGRRSAHAAPADIGFVVAKGHEKKKKIQLLEHLF</sequence>
<organism evidence="4 5">
    <name type="scientific">Sesamum angolense</name>
    <dbReference type="NCBI Taxonomy" id="2727404"/>
    <lineage>
        <taxon>Eukaryota</taxon>
        <taxon>Viridiplantae</taxon>
        <taxon>Streptophyta</taxon>
        <taxon>Embryophyta</taxon>
        <taxon>Tracheophyta</taxon>
        <taxon>Spermatophyta</taxon>
        <taxon>Magnoliopsida</taxon>
        <taxon>eudicotyledons</taxon>
        <taxon>Gunneridae</taxon>
        <taxon>Pentapetalae</taxon>
        <taxon>asterids</taxon>
        <taxon>lamiids</taxon>
        <taxon>Lamiales</taxon>
        <taxon>Pedaliaceae</taxon>
        <taxon>Sesamum</taxon>
    </lineage>
</organism>
<comment type="similarity">
    <text evidence="1">Belongs to the PPR family. P subfamily.</text>
</comment>
<reference evidence="4" key="1">
    <citation type="submission" date="2020-06" db="EMBL/GenBank/DDBJ databases">
        <authorList>
            <person name="Li T."/>
            <person name="Hu X."/>
            <person name="Zhang T."/>
            <person name="Song X."/>
            <person name="Zhang H."/>
            <person name="Dai N."/>
            <person name="Sheng W."/>
            <person name="Hou X."/>
            <person name="Wei L."/>
        </authorList>
    </citation>
    <scope>NUCLEOTIDE SEQUENCE</scope>
    <source>
        <strain evidence="4">K16</strain>
        <tissue evidence="4">Leaf</tissue>
    </source>
</reference>
<dbReference type="PANTHER" id="PTHR47941">
    <property type="entry name" value="PENTATRICOPEPTIDE REPEAT-CONTAINING PROTEIN 3, MITOCHONDRIAL"/>
    <property type="match status" value="1"/>
</dbReference>
<dbReference type="InterPro" id="IPR011990">
    <property type="entry name" value="TPR-like_helical_dom_sf"/>
</dbReference>